<proteinExistence type="inferred from homology"/>
<evidence type="ECO:0000256" key="5">
    <source>
        <dbReference type="ARBA" id="ARBA00023211"/>
    </source>
</evidence>
<dbReference type="InterPro" id="IPR029149">
    <property type="entry name" value="Creatin/AminoP/Spt16_N"/>
</dbReference>
<dbReference type="Pfam" id="PF16188">
    <property type="entry name" value="Peptidase_M24_C"/>
    <property type="match status" value="1"/>
</dbReference>
<name>A0AAU9VUV4_9CNID</name>
<evidence type="ECO:0000313" key="11">
    <source>
        <dbReference type="Proteomes" id="UP001159428"/>
    </source>
</evidence>
<dbReference type="GO" id="GO:0070006">
    <property type="term" value="F:metalloaminopeptidase activity"/>
    <property type="evidence" value="ECO:0007669"/>
    <property type="project" value="InterPro"/>
</dbReference>
<evidence type="ECO:0000313" key="10">
    <source>
        <dbReference type="EMBL" id="CAH3036538.1"/>
    </source>
</evidence>
<evidence type="ECO:0000256" key="1">
    <source>
        <dbReference type="ARBA" id="ARBA00001936"/>
    </source>
</evidence>
<dbReference type="GO" id="GO:0046872">
    <property type="term" value="F:metal ion binding"/>
    <property type="evidence" value="ECO:0007669"/>
    <property type="project" value="UniProtKB-KW"/>
</dbReference>
<dbReference type="Pfam" id="PF00557">
    <property type="entry name" value="Peptidase_M24"/>
    <property type="match status" value="1"/>
</dbReference>
<dbReference type="FunFam" id="3.40.350.10:FF:000001">
    <property type="entry name" value="Putative xaa-Pro aminopeptidase 1"/>
    <property type="match status" value="1"/>
</dbReference>
<feature type="domain" description="Creatinase N-terminal" evidence="8">
    <location>
        <begin position="54"/>
        <end position="187"/>
    </location>
</feature>
<dbReference type="PANTHER" id="PTHR43763">
    <property type="entry name" value="XAA-PRO AMINOPEPTIDASE 1"/>
    <property type="match status" value="1"/>
</dbReference>
<dbReference type="Pfam" id="PF01321">
    <property type="entry name" value="Creatinase_N"/>
    <property type="match status" value="1"/>
</dbReference>
<feature type="signal peptide" evidence="6">
    <location>
        <begin position="1"/>
        <end position="18"/>
    </location>
</feature>
<keyword evidence="6" id="KW-0732">Signal</keyword>
<dbReference type="Gene3D" id="3.40.350.10">
    <property type="entry name" value="Creatinase/prolidase N-terminal domain"/>
    <property type="match status" value="2"/>
</dbReference>
<dbReference type="InterPro" id="IPR036005">
    <property type="entry name" value="Creatinase/aminopeptidase-like"/>
</dbReference>
<feature type="domain" description="Peptidase M24 C-terminal" evidence="9">
    <location>
        <begin position="654"/>
        <end position="717"/>
    </location>
</feature>
<dbReference type="AlphaFoldDB" id="A0AAU9VUV4"/>
<reference evidence="10 11" key="1">
    <citation type="submission" date="2022-05" db="EMBL/GenBank/DDBJ databases">
        <authorList>
            <consortium name="Genoscope - CEA"/>
            <person name="William W."/>
        </authorList>
    </citation>
    <scope>NUCLEOTIDE SEQUENCE [LARGE SCALE GENOMIC DNA]</scope>
</reference>
<keyword evidence="5" id="KW-0464">Manganese</keyword>
<dbReference type="FunFam" id="3.90.230.10:FF:000007">
    <property type="entry name" value="Xaa-Pro aminopeptidase P"/>
    <property type="match status" value="1"/>
</dbReference>
<evidence type="ECO:0000259" key="7">
    <source>
        <dbReference type="Pfam" id="PF00557"/>
    </source>
</evidence>
<dbReference type="PANTHER" id="PTHR43763:SF18">
    <property type="entry name" value="XAA-PRO AMINOPEPTIDASE 1"/>
    <property type="match status" value="1"/>
</dbReference>
<dbReference type="CDD" id="cd01085">
    <property type="entry name" value="APP"/>
    <property type="match status" value="1"/>
</dbReference>
<evidence type="ECO:0000256" key="6">
    <source>
        <dbReference type="SAM" id="SignalP"/>
    </source>
</evidence>
<keyword evidence="3" id="KW-0479">Metal-binding</keyword>
<protein>
    <submittedName>
        <fullName evidence="10">Uncharacterized protein</fullName>
    </submittedName>
</protein>
<dbReference type="Gene3D" id="3.90.230.10">
    <property type="entry name" value="Creatinase/methionine aminopeptidase superfamily"/>
    <property type="match status" value="1"/>
</dbReference>
<dbReference type="InterPro" id="IPR050422">
    <property type="entry name" value="X-Pro_aminopeptidase_P"/>
</dbReference>
<dbReference type="GO" id="GO:0005737">
    <property type="term" value="C:cytoplasm"/>
    <property type="evidence" value="ECO:0007669"/>
    <property type="project" value="UniProtKB-ARBA"/>
</dbReference>
<dbReference type="Proteomes" id="UP001159428">
    <property type="component" value="Unassembled WGS sequence"/>
</dbReference>
<gene>
    <name evidence="10" type="ORF">PMEA_00016947</name>
</gene>
<dbReference type="InterPro" id="IPR000994">
    <property type="entry name" value="Pept_M24"/>
</dbReference>
<dbReference type="InterPro" id="IPR000587">
    <property type="entry name" value="Creatinase_N"/>
</dbReference>
<keyword evidence="4" id="KW-0378">Hydrolase</keyword>
<organism evidence="10 11">
    <name type="scientific">Pocillopora meandrina</name>
    <dbReference type="NCBI Taxonomy" id="46732"/>
    <lineage>
        <taxon>Eukaryota</taxon>
        <taxon>Metazoa</taxon>
        <taxon>Cnidaria</taxon>
        <taxon>Anthozoa</taxon>
        <taxon>Hexacorallia</taxon>
        <taxon>Scleractinia</taxon>
        <taxon>Astrocoeniina</taxon>
        <taxon>Pocilloporidae</taxon>
        <taxon>Pocillopora</taxon>
    </lineage>
</organism>
<evidence type="ECO:0000256" key="2">
    <source>
        <dbReference type="ARBA" id="ARBA00008766"/>
    </source>
</evidence>
<dbReference type="InterPro" id="IPR033740">
    <property type="entry name" value="Pept_M24B"/>
</dbReference>
<dbReference type="SUPFAM" id="SSF55920">
    <property type="entry name" value="Creatinase/aminopeptidase"/>
    <property type="match status" value="1"/>
</dbReference>
<comment type="cofactor">
    <cofactor evidence="1">
        <name>Mn(2+)</name>
        <dbReference type="ChEBI" id="CHEBI:29035"/>
    </cofactor>
</comment>
<dbReference type="EMBL" id="CALNXJ010000003">
    <property type="protein sequence ID" value="CAH3036538.1"/>
    <property type="molecule type" value="Genomic_DNA"/>
</dbReference>
<accession>A0AAU9VUV4</accession>
<evidence type="ECO:0000256" key="4">
    <source>
        <dbReference type="ARBA" id="ARBA00022801"/>
    </source>
</evidence>
<sequence length="718" mass="81571">MVVFFSSILSLLVTIGMAEIPDASSFKDSLKRRICLEGKSQLLPRSSVNTTKQLSDLRSVMRRSRIQAYIVPSMDAHQSEDVAPQYQRREFISGFSGSHGTAIITYAKAALWTDGRYFLQAEMELDCNWIVQKEGMKGTPNLSQWLLDSLPKGSSVGVDPFLISVCEWDRMFKELKEHNIDLIPVTQNLVDLVWPSRPQPQPRKLIVLDISYSGRSWQDKIIALRGFLKARSATAVVIEKLDEIAWLLNLRGFDIKYTPVFFSYVTVTKDSASLFIDNDKVTPSVKRHLKVKNCKGRNEEHLCVQLKPYDAIKEVVKILAECKNAKILVSTSSSHGIRMKIPKLHWLPIKYRIAPDYVCNLINRKISAKYELRSNQKLLLEGPGCKMLPTLGAKALSSFENLLIDESPVALPKAIKNPTEIRGMKNANVKDCAALCQFFAWIECEISLNSTKLTELTTEAKLLYFRTLEKNFMSPSFATISGFGPNSAIIHYKANQYTNARIDKSSVYLLDSGGQYLDGTTDTTRTVHFGVPTKHQKDCYTRVLKGHIDIASAVFPNDTYGRTLDVFARQPLWKVGLDYRHGTGHGIGHFLNIHEGPQCIAPGFPIEDEKILMPGMILSDEPGYYEDGRFGIRLETAVLVKVAKTKYHFDEVDYLEFEPVTFLPFQRKLIDVSLLSKSQVDWLNKYHERTREVIGAELRRRKREMALKWLMKETEPLK</sequence>
<feature type="chain" id="PRO_5043314315" evidence="6">
    <location>
        <begin position="19"/>
        <end position="718"/>
    </location>
</feature>
<comment type="similarity">
    <text evidence="2">Belongs to the peptidase M24B family.</text>
</comment>
<evidence type="ECO:0000259" key="8">
    <source>
        <dbReference type="Pfam" id="PF01321"/>
    </source>
</evidence>
<evidence type="ECO:0000259" key="9">
    <source>
        <dbReference type="Pfam" id="PF16188"/>
    </source>
</evidence>
<comment type="caution">
    <text evidence="10">The sequence shown here is derived from an EMBL/GenBank/DDBJ whole genome shotgun (WGS) entry which is preliminary data.</text>
</comment>
<keyword evidence="11" id="KW-1185">Reference proteome</keyword>
<dbReference type="Pfam" id="PF16189">
    <property type="entry name" value="Creatinase_N_2"/>
    <property type="match status" value="1"/>
</dbReference>
<feature type="domain" description="Peptidase M24" evidence="7">
    <location>
        <begin position="423"/>
        <end position="641"/>
    </location>
</feature>
<dbReference type="InterPro" id="IPR032416">
    <property type="entry name" value="Peptidase_M24_C"/>
</dbReference>
<dbReference type="SUPFAM" id="SSF53092">
    <property type="entry name" value="Creatinase/prolidase N-terminal domain"/>
    <property type="match status" value="1"/>
</dbReference>
<evidence type="ECO:0000256" key="3">
    <source>
        <dbReference type="ARBA" id="ARBA00022723"/>
    </source>
</evidence>